<keyword evidence="5 8" id="KW-1133">Transmembrane helix</keyword>
<dbReference type="EMBL" id="JTDF01006234">
    <property type="protein sequence ID" value="KAF8565727.1"/>
    <property type="molecule type" value="Genomic_DNA"/>
</dbReference>
<evidence type="ECO:0000256" key="1">
    <source>
        <dbReference type="ARBA" id="ARBA00004141"/>
    </source>
</evidence>
<feature type="transmembrane region" description="Helical" evidence="8">
    <location>
        <begin position="295"/>
        <end position="314"/>
    </location>
</feature>
<evidence type="ECO:0000256" key="4">
    <source>
        <dbReference type="ARBA" id="ARBA00022692"/>
    </source>
</evidence>
<dbReference type="InterPro" id="IPR013657">
    <property type="entry name" value="SCL35B1-4/HUT1"/>
</dbReference>
<feature type="signal peptide" evidence="9">
    <location>
        <begin position="1"/>
        <end position="18"/>
    </location>
</feature>
<dbReference type="GO" id="GO:0005789">
    <property type="term" value="C:endoplasmic reticulum membrane"/>
    <property type="evidence" value="ECO:0007669"/>
    <property type="project" value="TreeGrafter"/>
</dbReference>
<proteinExistence type="inferred from homology"/>
<protein>
    <recommendedName>
        <fullName evidence="7">Adenosine 3'-phospho 5'-phosphosulfate transporter 1</fullName>
    </recommendedName>
</protein>
<keyword evidence="11" id="KW-1185">Reference proteome</keyword>
<evidence type="ECO:0000256" key="6">
    <source>
        <dbReference type="ARBA" id="ARBA00023136"/>
    </source>
</evidence>
<feature type="transmembrane region" description="Helical" evidence="8">
    <location>
        <begin position="138"/>
        <end position="157"/>
    </location>
</feature>
<dbReference type="PANTHER" id="PTHR10778">
    <property type="entry name" value="SOLUTE CARRIER FAMILY 35 MEMBER B"/>
    <property type="match status" value="1"/>
</dbReference>
<evidence type="ECO:0000256" key="3">
    <source>
        <dbReference type="ARBA" id="ARBA00022448"/>
    </source>
</evidence>
<keyword evidence="6 8" id="KW-0472">Membrane</keyword>
<gene>
    <name evidence="10" type="ORF">P879_08375</name>
</gene>
<dbReference type="GO" id="GO:0000139">
    <property type="term" value="C:Golgi membrane"/>
    <property type="evidence" value="ECO:0007669"/>
    <property type="project" value="TreeGrafter"/>
</dbReference>
<feature type="transmembrane region" description="Helical" evidence="8">
    <location>
        <begin position="177"/>
        <end position="201"/>
    </location>
</feature>
<evidence type="ECO:0000256" key="7">
    <source>
        <dbReference type="ARBA" id="ARBA00039668"/>
    </source>
</evidence>
<dbReference type="GO" id="GO:0046964">
    <property type="term" value="F:3'-phosphoadenosine 5'-phosphosulfate transmembrane transporter activity"/>
    <property type="evidence" value="ECO:0007669"/>
    <property type="project" value="TreeGrafter"/>
</dbReference>
<comment type="similarity">
    <text evidence="2">Belongs to the nucleotide-sugar transporter family. SLC35B subfamily.</text>
</comment>
<reference evidence="10 11" key="1">
    <citation type="submission" date="2019-07" db="EMBL/GenBank/DDBJ databases">
        <title>Annotation for the trematode Paragonimus westermani.</title>
        <authorList>
            <person name="Choi Y.-J."/>
        </authorList>
    </citation>
    <scope>NUCLEOTIDE SEQUENCE [LARGE SCALE GENOMIC DNA]</scope>
    <source>
        <strain evidence="10">180907_Pwestermani</strain>
    </source>
</reference>
<evidence type="ECO:0000256" key="9">
    <source>
        <dbReference type="SAM" id="SignalP"/>
    </source>
</evidence>
<name>A0A8T0DG42_9TREM</name>
<dbReference type="Proteomes" id="UP000699462">
    <property type="component" value="Unassembled WGS sequence"/>
</dbReference>
<feature type="transmembrane region" description="Helical" evidence="8">
    <location>
        <begin position="424"/>
        <end position="442"/>
    </location>
</feature>
<keyword evidence="4 8" id="KW-0812">Transmembrane</keyword>
<feature type="transmembrane region" description="Helical" evidence="8">
    <location>
        <begin position="34"/>
        <end position="56"/>
    </location>
</feature>
<evidence type="ECO:0000256" key="8">
    <source>
        <dbReference type="SAM" id="Phobius"/>
    </source>
</evidence>
<evidence type="ECO:0000256" key="2">
    <source>
        <dbReference type="ARBA" id="ARBA00010694"/>
    </source>
</evidence>
<evidence type="ECO:0000256" key="5">
    <source>
        <dbReference type="ARBA" id="ARBA00022989"/>
    </source>
</evidence>
<organism evidence="10 11">
    <name type="scientific">Paragonimus westermani</name>
    <dbReference type="NCBI Taxonomy" id="34504"/>
    <lineage>
        <taxon>Eukaryota</taxon>
        <taxon>Metazoa</taxon>
        <taxon>Spiralia</taxon>
        <taxon>Lophotrochozoa</taxon>
        <taxon>Platyhelminthes</taxon>
        <taxon>Trematoda</taxon>
        <taxon>Digenea</taxon>
        <taxon>Plagiorchiida</taxon>
        <taxon>Troglotremata</taxon>
        <taxon>Troglotrematidae</taxon>
        <taxon>Paragonimus</taxon>
    </lineage>
</organism>
<dbReference type="PANTHER" id="PTHR10778:SF13">
    <property type="entry name" value="ADENOSINE 3'-PHOSPHO 5'-PHOSPHOSULFATE TRANSPORTER 1"/>
    <property type="match status" value="1"/>
</dbReference>
<feature type="chain" id="PRO_5035906299" description="Adenosine 3'-phospho 5'-phosphosulfate transporter 1" evidence="9">
    <location>
        <begin position="19"/>
        <end position="461"/>
    </location>
</feature>
<comment type="subcellular location">
    <subcellularLocation>
        <location evidence="1">Membrane</location>
        <topology evidence="1">Multi-pass membrane protein</topology>
    </subcellularLocation>
</comment>
<accession>A0A8T0DG42</accession>
<keyword evidence="9" id="KW-0732">Signal</keyword>
<feature type="transmembrane region" description="Helical" evidence="8">
    <location>
        <begin position="264"/>
        <end position="283"/>
    </location>
</feature>
<keyword evidence="3" id="KW-0813">Transport</keyword>
<comment type="caution">
    <text evidence="10">The sequence shown here is derived from an EMBL/GenBank/DDBJ whole genome shotgun (WGS) entry which is preliminary data.</text>
</comment>
<sequence>MILLFVTLFVWLPETVVSDKTLDQRTNVESPVFAWVYRLVLNSLGYFVVFLPLLVFRAYLSRSDRMDGMLSSRLLCLPACVRTCFVPDVQDSELPLPVTSGAPLHKLTNVPMVAWFNRAQSLFGLNVEASMRTAKQHYTLLTFCVVGLQFSYVLWGIMQERIMTRDYDGVMFGNSQFLVFCNRLTTLFVVIPIHLLPLGIVANPLQPGRRAPLFEFSYASISNILSSWCQYEALKYVLSKACKVIPVMLMGTCIQRRFYTRSEYTTAILITVGLNLFLLSDAPDKNHHVTSNGEHMYGLSGAFLILCYMLLDSFTSNWQDRMFQMYSLSPLQVMAGVNFWSVLLTLIPLVQQDGLLSSLRFGFEHHEFLLDVCLSATCSAIGQLFIFLTIANFGPATFTLIMTLRMGLSILLSCLLFHHALSSAGILGVILVFFALFLRLYLRSSKNTTVPSPSSQLPVRK</sequence>
<dbReference type="OrthoDB" id="10035043at2759"/>
<dbReference type="Pfam" id="PF08449">
    <property type="entry name" value="UAA"/>
    <property type="match status" value="1"/>
</dbReference>
<evidence type="ECO:0000313" key="11">
    <source>
        <dbReference type="Proteomes" id="UP000699462"/>
    </source>
</evidence>
<evidence type="ECO:0000313" key="10">
    <source>
        <dbReference type="EMBL" id="KAF8565727.1"/>
    </source>
</evidence>
<dbReference type="AlphaFoldDB" id="A0A8T0DG42"/>